<accession>A0ABP3P561</accession>
<dbReference type="PANTHER" id="PTHR43179">
    <property type="entry name" value="RHAMNOSYLTRANSFERASE WBBL"/>
    <property type="match status" value="1"/>
</dbReference>
<comment type="caution">
    <text evidence="7">The sequence shown here is derived from an EMBL/GenBank/DDBJ whole genome shotgun (WGS) entry which is preliminary data.</text>
</comment>
<name>A0ABP3P561_9ACTN</name>
<dbReference type="NCBIfam" id="TIGR03965">
    <property type="entry name" value="mycofact_glyco"/>
    <property type="match status" value="1"/>
</dbReference>
<comment type="pathway">
    <text evidence="1">Cell wall biogenesis; cell wall polysaccharide biosynthesis.</text>
</comment>
<keyword evidence="4" id="KW-0808">Transferase</keyword>
<keyword evidence="8" id="KW-1185">Reference proteome</keyword>
<evidence type="ECO:0000313" key="7">
    <source>
        <dbReference type="EMBL" id="GAA0560591.1"/>
    </source>
</evidence>
<dbReference type="EMBL" id="BAAABZ010000075">
    <property type="protein sequence ID" value="GAA0560591.1"/>
    <property type="molecule type" value="Genomic_DNA"/>
</dbReference>
<dbReference type="Pfam" id="PF00535">
    <property type="entry name" value="Glycos_transf_2"/>
    <property type="match status" value="1"/>
</dbReference>
<keyword evidence="3" id="KW-0328">Glycosyltransferase</keyword>
<dbReference type="InterPro" id="IPR023981">
    <property type="entry name" value="MftF"/>
</dbReference>
<organism evidence="7 8">
    <name type="scientific">Streptomyces mordarskii</name>
    <dbReference type="NCBI Taxonomy" id="1226758"/>
    <lineage>
        <taxon>Bacteria</taxon>
        <taxon>Bacillati</taxon>
        <taxon>Actinomycetota</taxon>
        <taxon>Actinomycetes</taxon>
        <taxon>Kitasatosporales</taxon>
        <taxon>Streptomycetaceae</taxon>
        <taxon>Streptomyces</taxon>
    </lineage>
</organism>
<evidence type="ECO:0000259" key="6">
    <source>
        <dbReference type="Pfam" id="PF00535"/>
    </source>
</evidence>
<feature type="region of interest" description="Disordered" evidence="5">
    <location>
        <begin position="26"/>
        <end position="62"/>
    </location>
</feature>
<sequence length="552" mass="58749">MTWFPRDADTSRSGWQVRTSRLVTHAGGILSGGHGRTSRFAGHAGPPPRPGTLPSPPPDRLPDGFAVELAATTHRSRDGHLMLGGSPPRLLRLGAAAVRLLEDGGFVVTDDASAALARRLLDAGLVHPRPPLSPVHDTTVAIPIRDRADQLDALLTALRADPSTSTLPVLVVDDGSQDPDALARVARRHGARLLAHPRNLGPAAARNTALREAETAYVAFCDSDVIPEPGWLAALLAHFGDPAVALAAPRIVALPPAAPRALDHYEQVRSPLDMGSREGPVVPVSMLSYVPSATIVVRRSAVGAGFAPGMRVGEDVDLCMRLHEAGWRLRYVPSVRVAHRHRTDLRGWLAQRAGYGTGAADLALRHPGRVPPLYAAPWSLAACALLLRGRPAPAATALALTALTAVRVARRMPDADHPVRAGTLLSLAALRGTAEQLLRCATRHHWPVAVAAAAVSRRARYALATAAVAEGLADHYRSRSSLGPLTHTAIRRLDDLAYGWGVWQGALRRRTAAPLLPRLALPARGGAAKRPWEPRPLTPTSHQPATATVETW</sequence>
<comment type="similarity">
    <text evidence="2">Belongs to the glycosyltransferase 2 family.</text>
</comment>
<dbReference type="SUPFAM" id="SSF53448">
    <property type="entry name" value="Nucleotide-diphospho-sugar transferases"/>
    <property type="match status" value="1"/>
</dbReference>
<reference evidence="8" key="1">
    <citation type="journal article" date="2019" name="Int. J. Syst. Evol. Microbiol.">
        <title>The Global Catalogue of Microorganisms (GCM) 10K type strain sequencing project: providing services to taxonomists for standard genome sequencing and annotation.</title>
        <authorList>
            <consortium name="The Broad Institute Genomics Platform"/>
            <consortium name="The Broad Institute Genome Sequencing Center for Infectious Disease"/>
            <person name="Wu L."/>
            <person name="Ma J."/>
        </authorList>
    </citation>
    <scope>NUCLEOTIDE SEQUENCE [LARGE SCALE GENOMIC DNA]</scope>
    <source>
        <strain evidence="8">JCM 5052</strain>
    </source>
</reference>
<dbReference type="Gene3D" id="3.90.550.10">
    <property type="entry name" value="Spore Coat Polysaccharide Biosynthesis Protein SpsA, Chain A"/>
    <property type="match status" value="1"/>
</dbReference>
<evidence type="ECO:0000256" key="5">
    <source>
        <dbReference type="SAM" id="MobiDB-lite"/>
    </source>
</evidence>
<proteinExistence type="inferred from homology"/>
<gene>
    <name evidence="7" type="primary">mftF</name>
    <name evidence="7" type="ORF">GCM10010390_73530</name>
</gene>
<feature type="region of interest" description="Disordered" evidence="5">
    <location>
        <begin position="526"/>
        <end position="552"/>
    </location>
</feature>
<evidence type="ECO:0000313" key="8">
    <source>
        <dbReference type="Proteomes" id="UP001501576"/>
    </source>
</evidence>
<dbReference type="InterPro" id="IPR029044">
    <property type="entry name" value="Nucleotide-diphossugar_trans"/>
</dbReference>
<protein>
    <submittedName>
        <fullName evidence="7">Mycofactocin biosynthesis glycosyltransferase MftF</fullName>
    </submittedName>
</protein>
<feature type="compositionally biased region" description="Pro residues" evidence="5">
    <location>
        <begin position="45"/>
        <end position="59"/>
    </location>
</feature>
<feature type="compositionally biased region" description="Polar residues" evidence="5">
    <location>
        <begin position="538"/>
        <end position="552"/>
    </location>
</feature>
<dbReference type="PANTHER" id="PTHR43179:SF12">
    <property type="entry name" value="GALACTOFURANOSYLTRANSFERASE GLFT2"/>
    <property type="match status" value="1"/>
</dbReference>
<evidence type="ECO:0000256" key="4">
    <source>
        <dbReference type="ARBA" id="ARBA00022679"/>
    </source>
</evidence>
<feature type="domain" description="Glycosyltransferase 2-like" evidence="6">
    <location>
        <begin position="139"/>
        <end position="251"/>
    </location>
</feature>
<dbReference type="InterPro" id="IPR001173">
    <property type="entry name" value="Glyco_trans_2-like"/>
</dbReference>
<evidence type="ECO:0000256" key="2">
    <source>
        <dbReference type="ARBA" id="ARBA00006739"/>
    </source>
</evidence>
<dbReference type="Proteomes" id="UP001501576">
    <property type="component" value="Unassembled WGS sequence"/>
</dbReference>
<evidence type="ECO:0000256" key="3">
    <source>
        <dbReference type="ARBA" id="ARBA00022676"/>
    </source>
</evidence>
<evidence type="ECO:0000256" key="1">
    <source>
        <dbReference type="ARBA" id="ARBA00004776"/>
    </source>
</evidence>